<dbReference type="STRING" id="1333998.M2A_3395"/>
<dbReference type="AlphaFoldDB" id="A0A081BFS8"/>
<sequence length="162" mass="17843">MTISNRISLDELRRMAVGDIAALSAEQLALLQDEAADALRRAKTVCDWLDGAVALKYGDRAHAARQAAGKDTGTIRFDDGAVTVIADLPKRVDWDQDKLTALVERIRAEGDDPTEYVDVAIKVSERKYAAWPSHIRSAFEDARTVRTGKPSFRLSLNTEVTS</sequence>
<gene>
    <name evidence="1" type="ORF">M2A_3395</name>
</gene>
<accession>A0A081BFS8</accession>
<dbReference type="EMBL" id="BBIO01000045">
    <property type="protein sequence ID" value="GAK46896.1"/>
    <property type="molecule type" value="Genomic_DNA"/>
</dbReference>
<evidence type="ECO:0000313" key="1">
    <source>
        <dbReference type="EMBL" id="GAK46896.1"/>
    </source>
</evidence>
<dbReference type="Proteomes" id="UP000028702">
    <property type="component" value="Unassembled WGS sequence"/>
</dbReference>
<reference evidence="1 2" key="1">
    <citation type="submission" date="2014-07" db="EMBL/GenBank/DDBJ databases">
        <title>Tepidicaulis marinum gen. nov., sp. nov., a novel marine bacterium denitrifying nitrate to nitrous oxide strictly under microaerobic conditions.</title>
        <authorList>
            <person name="Takeuchi M."/>
            <person name="Yamagishi T."/>
            <person name="Kamagata Y."/>
            <person name="Oshima K."/>
            <person name="Hattori M."/>
            <person name="Katayama T."/>
            <person name="Hanada S."/>
            <person name="Tamaki H."/>
            <person name="Marumo K."/>
            <person name="Maeda H."/>
            <person name="Nedachi M."/>
            <person name="Iwasaki W."/>
            <person name="Suwa Y."/>
            <person name="Sakata S."/>
        </authorList>
    </citation>
    <scope>NUCLEOTIDE SEQUENCE [LARGE SCALE GENOMIC DNA]</scope>
    <source>
        <strain evidence="1 2">MA2</strain>
    </source>
</reference>
<evidence type="ECO:0000313" key="2">
    <source>
        <dbReference type="Proteomes" id="UP000028702"/>
    </source>
</evidence>
<organism evidence="1 2">
    <name type="scientific">Tepidicaulis marinus</name>
    <dbReference type="NCBI Taxonomy" id="1333998"/>
    <lineage>
        <taxon>Bacteria</taxon>
        <taxon>Pseudomonadati</taxon>
        <taxon>Pseudomonadota</taxon>
        <taxon>Alphaproteobacteria</taxon>
        <taxon>Hyphomicrobiales</taxon>
        <taxon>Parvibaculaceae</taxon>
        <taxon>Tepidicaulis</taxon>
    </lineage>
</organism>
<dbReference type="RefSeq" id="WP_045449929.1">
    <property type="nucleotide sequence ID" value="NZ_BBIO01000045.1"/>
</dbReference>
<comment type="caution">
    <text evidence="1">The sequence shown here is derived from an EMBL/GenBank/DDBJ whole genome shotgun (WGS) entry which is preliminary data.</text>
</comment>
<dbReference type="eggNOG" id="ENOG5031AXS">
    <property type="taxonomic scope" value="Bacteria"/>
</dbReference>
<name>A0A081BFS8_9HYPH</name>
<protein>
    <submittedName>
        <fullName evidence="1">Conserved protein</fullName>
    </submittedName>
</protein>
<proteinExistence type="predicted"/>
<keyword evidence="2" id="KW-1185">Reference proteome</keyword>